<comment type="similarity">
    <text evidence="2">Belongs to the NAD(P)-dependent epimerase/dehydratase family.</text>
</comment>
<reference evidence="4 5" key="1">
    <citation type="submission" date="2017-03" db="EMBL/GenBank/DDBJ databases">
        <title>Genome sequence of Sphingomonas mucosissima DSM 17494.</title>
        <authorList>
            <person name="Poehlein A."/>
            <person name="Wuebbeler J.H."/>
            <person name="Steinbuechel A."/>
            <person name="Daniel R."/>
        </authorList>
    </citation>
    <scope>NUCLEOTIDE SEQUENCE [LARGE SCALE GENOMIC DNA]</scope>
    <source>
        <strain evidence="4 5">DSM 17494</strain>
    </source>
</reference>
<feature type="domain" description="NAD-dependent epimerase/dehydratase" evidence="3">
    <location>
        <begin position="8"/>
        <end position="239"/>
    </location>
</feature>
<evidence type="ECO:0000259" key="3">
    <source>
        <dbReference type="Pfam" id="PF01370"/>
    </source>
</evidence>
<accession>A0A245ZJ26</accession>
<comment type="pathway">
    <text evidence="1">Bacterial outer membrane biogenesis; LPS O-antigen biosynthesis.</text>
</comment>
<dbReference type="EC" id="1.1.1.266" evidence="4"/>
<dbReference type="GO" id="GO:0050573">
    <property type="term" value="F:dTDP-4-dehydro-6-deoxyglucose reductase activity"/>
    <property type="evidence" value="ECO:0007669"/>
    <property type="project" value="UniProtKB-EC"/>
</dbReference>
<dbReference type="Gene3D" id="3.40.50.720">
    <property type="entry name" value="NAD(P)-binding Rossmann-like Domain"/>
    <property type="match status" value="1"/>
</dbReference>
<dbReference type="Gene3D" id="3.90.25.10">
    <property type="entry name" value="UDP-galactose 4-epimerase, domain 1"/>
    <property type="match status" value="1"/>
</dbReference>
<organism evidence="4 5">
    <name type="scientific">Sphingomonas mucosissima</name>
    <dbReference type="NCBI Taxonomy" id="370959"/>
    <lineage>
        <taxon>Bacteria</taxon>
        <taxon>Pseudomonadati</taxon>
        <taxon>Pseudomonadota</taxon>
        <taxon>Alphaproteobacteria</taxon>
        <taxon>Sphingomonadales</taxon>
        <taxon>Sphingomonadaceae</taxon>
        <taxon>Sphingomonas</taxon>
    </lineage>
</organism>
<protein>
    <submittedName>
        <fullName evidence="4">dTDP-4-dehydro-6-deoxyglucose reductase</fullName>
        <ecNumber evidence="4">1.1.1.266</ecNumber>
    </submittedName>
</protein>
<comment type="caution">
    <text evidence="4">The sequence shown here is derived from an EMBL/GenBank/DDBJ whole genome shotgun (WGS) entry which is preliminary data.</text>
</comment>
<dbReference type="InterPro" id="IPR001509">
    <property type="entry name" value="Epimerase_deHydtase"/>
</dbReference>
<evidence type="ECO:0000256" key="1">
    <source>
        <dbReference type="ARBA" id="ARBA00005125"/>
    </source>
</evidence>
<keyword evidence="5" id="KW-1185">Reference proteome</keyword>
<gene>
    <name evidence="4" type="primary">fcf1</name>
    <name evidence="4" type="ORF">SPMU_21550</name>
</gene>
<dbReference type="Proteomes" id="UP000197783">
    <property type="component" value="Unassembled WGS sequence"/>
</dbReference>
<dbReference type="RefSeq" id="WP_169715686.1">
    <property type="nucleotide sequence ID" value="NZ_NBBJ01000003.1"/>
</dbReference>
<keyword evidence="4" id="KW-0560">Oxidoreductase</keyword>
<dbReference type="Pfam" id="PF01370">
    <property type="entry name" value="Epimerase"/>
    <property type="match status" value="1"/>
</dbReference>
<dbReference type="EMBL" id="NBBJ01000003">
    <property type="protein sequence ID" value="OWK29735.1"/>
    <property type="molecule type" value="Genomic_DNA"/>
</dbReference>
<evidence type="ECO:0000313" key="5">
    <source>
        <dbReference type="Proteomes" id="UP000197783"/>
    </source>
</evidence>
<dbReference type="InterPro" id="IPR036291">
    <property type="entry name" value="NAD(P)-bd_dom_sf"/>
</dbReference>
<dbReference type="AlphaFoldDB" id="A0A245ZJ26"/>
<proteinExistence type="inferred from homology"/>
<evidence type="ECO:0000313" key="4">
    <source>
        <dbReference type="EMBL" id="OWK29735.1"/>
    </source>
</evidence>
<dbReference type="PANTHER" id="PTHR43000">
    <property type="entry name" value="DTDP-D-GLUCOSE 4,6-DEHYDRATASE-RELATED"/>
    <property type="match status" value="1"/>
</dbReference>
<name>A0A245ZJ26_9SPHN</name>
<sequence length="310" mass="33120">MTTRQRTILLLGGTGFIGTNLGRSLVAAGHKVFVAARTTDHVPRSAAVLPMPFALKAVEDLAALVRREAVDTVVHLVSGLKPSSGLSDYLAEREAVLTPTIRLGRALADAGARLIYFSSGGTVYGAGVEGLASEDDPCAPISFYGQSKLETELHLRFLERSCGLRTLILRPSNPYGPGQPLDGGQGLVSVLLGRIRDRRALDVWGDGSSTRDYIHIDDLVAMVGALIAQDAVGMTLNIGSGEGHSLLDVVRIVEQVTGRGMPLNFLPARPADVPRLVLNVERLRQMGLHQNRPLEDGIRQYTASFGLIAG</sequence>
<evidence type="ECO:0000256" key="2">
    <source>
        <dbReference type="ARBA" id="ARBA00007637"/>
    </source>
</evidence>
<dbReference type="SUPFAM" id="SSF51735">
    <property type="entry name" value="NAD(P)-binding Rossmann-fold domains"/>
    <property type="match status" value="1"/>
</dbReference>